<sequence length="58" mass="6485">MVTTIAKTMPSGLNKISSSKYQLTRTSISLSSPCSIVCFVFYDILKSFNLPVHIHYQS</sequence>
<reference evidence="1" key="1">
    <citation type="submission" date="2014-11" db="EMBL/GenBank/DDBJ databases">
        <authorList>
            <person name="Amaro Gonzalez C."/>
        </authorList>
    </citation>
    <scope>NUCLEOTIDE SEQUENCE</scope>
</reference>
<organism evidence="1">
    <name type="scientific">Anguilla anguilla</name>
    <name type="common">European freshwater eel</name>
    <name type="synonym">Muraena anguilla</name>
    <dbReference type="NCBI Taxonomy" id="7936"/>
    <lineage>
        <taxon>Eukaryota</taxon>
        <taxon>Metazoa</taxon>
        <taxon>Chordata</taxon>
        <taxon>Craniata</taxon>
        <taxon>Vertebrata</taxon>
        <taxon>Euteleostomi</taxon>
        <taxon>Actinopterygii</taxon>
        <taxon>Neopterygii</taxon>
        <taxon>Teleostei</taxon>
        <taxon>Anguilliformes</taxon>
        <taxon>Anguillidae</taxon>
        <taxon>Anguilla</taxon>
    </lineage>
</organism>
<proteinExistence type="predicted"/>
<evidence type="ECO:0000313" key="1">
    <source>
        <dbReference type="EMBL" id="JAH92421.1"/>
    </source>
</evidence>
<dbReference type="AlphaFoldDB" id="A0A0E9WQ78"/>
<dbReference type="EMBL" id="GBXM01016156">
    <property type="protein sequence ID" value="JAH92421.1"/>
    <property type="molecule type" value="Transcribed_RNA"/>
</dbReference>
<protein>
    <submittedName>
        <fullName evidence="1">Uncharacterized protein</fullName>
    </submittedName>
</protein>
<accession>A0A0E9WQ78</accession>
<name>A0A0E9WQ78_ANGAN</name>
<reference evidence="1" key="2">
    <citation type="journal article" date="2015" name="Fish Shellfish Immunol.">
        <title>Early steps in the European eel (Anguilla anguilla)-Vibrio vulnificus interaction in the gills: Role of the RtxA13 toxin.</title>
        <authorList>
            <person name="Callol A."/>
            <person name="Pajuelo D."/>
            <person name="Ebbesson L."/>
            <person name="Teles M."/>
            <person name="MacKenzie S."/>
            <person name="Amaro C."/>
        </authorList>
    </citation>
    <scope>NUCLEOTIDE SEQUENCE</scope>
</reference>